<evidence type="ECO:0000313" key="3">
    <source>
        <dbReference type="Proteomes" id="UP000243887"/>
    </source>
</evidence>
<gene>
    <name evidence="2" type="ORF">SAMN04487893_10489</name>
</gene>
<reference evidence="3" key="1">
    <citation type="submission" date="2016-10" db="EMBL/GenBank/DDBJ databases">
        <authorList>
            <person name="Varghese N."/>
            <person name="Submissions S."/>
        </authorList>
    </citation>
    <scope>NUCLEOTIDE SEQUENCE [LARGE SCALE GENOMIC DNA]</scope>
    <source>
        <strain evidence="3">DSM 26542</strain>
    </source>
</reference>
<name>A0A1I3PE26_9FLAO</name>
<feature type="signal peptide" evidence="1">
    <location>
        <begin position="1"/>
        <end position="26"/>
    </location>
</feature>
<keyword evidence="3" id="KW-1185">Reference proteome</keyword>
<dbReference type="RefSeq" id="WP_143077721.1">
    <property type="nucleotide sequence ID" value="NZ_FORU01000004.1"/>
</dbReference>
<protein>
    <submittedName>
        <fullName evidence="2">Uncharacterized protein</fullName>
    </submittedName>
</protein>
<proteinExistence type="predicted"/>
<evidence type="ECO:0000313" key="2">
    <source>
        <dbReference type="EMBL" id="SFJ19795.1"/>
    </source>
</evidence>
<evidence type="ECO:0000256" key="1">
    <source>
        <dbReference type="SAM" id="SignalP"/>
    </source>
</evidence>
<sequence>MKNIFKNTLLSTVVFGMAIASGFAMDNNPPTEPVKKVVEIEVVTEEAPETLQMGFGYVDSLGNCVQYTGPLPSDCTIDQTADQCTVTVGGIIRHLYIAVKNPITNVWSCITPLYKEIP</sequence>
<dbReference type="Proteomes" id="UP000243887">
    <property type="component" value="Unassembled WGS sequence"/>
</dbReference>
<dbReference type="AlphaFoldDB" id="A0A1I3PE26"/>
<keyword evidence="1" id="KW-0732">Signal</keyword>
<organism evidence="2 3">
    <name type="scientific">Myroides guanonis</name>
    <dbReference type="NCBI Taxonomy" id="1150112"/>
    <lineage>
        <taxon>Bacteria</taxon>
        <taxon>Pseudomonadati</taxon>
        <taxon>Bacteroidota</taxon>
        <taxon>Flavobacteriia</taxon>
        <taxon>Flavobacteriales</taxon>
        <taxon>Flavobacteriaceae</taxon>
        <taxon>Myroides</taxon>
    </lineage>
</organism>
<accession>A0A1I3PE26</accession>
<dbReference type="EMBL" id="FORU01000004">
    <property type="protein sequence ID" value="SFJ19795.1"/>
    <property type="molecule type" value="Genomic_DNA"/>
</dbReference>
<feature type="chain" id="PRO_5017423388" evidence="1">
    <location>
        <begin position="27"/>
        <end position="118"/>
    </location>
</feature>